<evidence type="ECO:0000256" key="9">
    <source>
        <dbReference type="ARBA" id="ARBA00023274"/>
    </source>
</evidence>
<protein>
    <recommendedName>
        <fullName evidence="10">signal-recognition-particle GTPase</fullName>
        <ecNumber evidence="10">3.6.5.4</ecNumber>
    </recommendedName>
</protein>
<gene>
    <name evidence="15" type="primary">ffh</name>
    <name evidence="15" type="ORF">CPX_001308</name>
</gene>
<dbReference type="InterPro" id="IPR013822">
    <property type="entry name" value="Signal_recog_particl_SRP54_hlx"/>
</dbReference>
<dbReference type="Gene3D" id="3.40.50.300">
    <property type="entry name" value="P-loop containing nucleotide triphosphate hydrolases"/>
    <property type="match status" value="1"/>
</dbReference>
<evidence type="ECO:0000256" key="2">
    <source>
        <dbReference type="ARBA" id="ARBA00005450"/>
    </source>
</evidence>
<evidence type="ECO:0000256" key="5">
    <source>
        <dbReference type="ARBA" id="ARBA00022801"/>
    </source>
</evidence>
<dbReference type="PANTHER" id="PTHR11564">
    <property type="entry name" value="SIGNAL RECOGNITION PARTICLE 54K PROTEIN SRP54"/>
    <property type="match status" value="1"/>
</dbReference>
<feature type="domain" description="AAA+ ATPase" evidence="12">
    <location>
        <begin position="97"/>
        <end position="271"/>
    </location>
</feature>
<dbReference type="InterPro" id="IPR000897">
    <property type="entry name" value="SRP54_GTPase_dom"/>
</dbReference>
<dbReference type="PANTHER" id="PTHR11564:SF5">
    <property type="entry name" value="SIGNAL RECOGNITION PARTICLE SUBUNIT SRP54"/>
    <property type="match status" value="1"/>
</dbReference>
<comment type="caution">
    <text evidence="15">The sequence shown here is derived from an EMBL/GenBank/DDBJ whole genome shotgun (WGS) entry which is preliminary data.</text>
</comment>
<evidence type="ECO:0000313" key="16">
    <source>
        <dbReference type="Proteomes" id="UP000037386"/>
    </source>
</evidence>
<dbReference type="SMART" id="SM00963">
    <property type="entry name" value="SRP54_N"/>
    <property type="match status" value="1"/>
</dbReference>
<dbReference type="Pfam" id="PF02978">
    <property type="entry name" value="SRP_SPB"/>
    <property type="match status" value="1"/>
</dbReference>
<evidence type="ECO:0000259" key="14">
    <source>
        <dbReference type="SMART" id="SM00963"/>
    </source>
</evidence>
<evidence type="ECO:0000256" key="8">
    <source>
        <dbReference type="ARBA" id="ARBA00023135"/>
    </source>
</evidence>
<name>A0A0M1N0R8_9MOLU</name>
<comment type="similarity">
    <text evidence="2">Belongs to the GTP-binding SRP family. SRP54 subfamily.</text>
</comment>
<accession>A0A0M1N0R8</accession>
<keyword evidence="7" id="KW-0342">GTP-binding</keyword>
<sequence length="454" mass="51524">MSILSRSFQKIMDTMKGKKHIQEKDLELMMKDIRLSFLEADVNYDVITHFNHLIKEKAVGKEVLKGLEPQQQVVKIINDVLTTVLGSKNIPLQLNNPYDVVLLVGLQGSGKTTTAGKLAYFVKKKLNKKVLLIAADTYRPGAVKQLVSIGEKINIDVFFQQNKNTMNIIDNGLKYALHNGFETVIIDTTGRSALDQDMLDEIKTIKEKVKPSETLIVADSLLGQKASVVAKGFHEAFHATGVIMTKMDADIKGGSVLSIKYVTNLPIKFMSSSEKHDDDNFEIFYPDRMSSRLLGMGDMLTLIEQVEDKVNSEQDKKLVDRLLQDDYNYHDLQKQFKLLKKIGSMKKILNFIPGIGSKIRNMPMLDKDIITQFETIIQSMTKEERLQPQLIQSNNRRRCRIAKGSGNKLKDVNLLIDFIEKQKQISKKMGNMELDNLSALDNPEELLKQFMDQN</sequence>
<dbReference type="InterPro" id="IPR027417">
    <property type="entry name" value="P-loop_NTPase"/>
</dbReference>
<keyword evidence="6" id="KW-0694">RNA-binding</keyword>
<dbReference type="Pfam" id="PF00448">
    <property type="entry name" value="SRP54"/>
    <property type="match status" value="1"/>
</dbReference>
<organism evidence="15 16">
    <name type="scientific">Candidatus Phytoplasma pruni</name>
    <dbReference type="NCBI Taxonomy" id="479893"/>
    <lineage>
        <taxon>Bacteria</taxon>
        <taxon>Bacillati</taxon>
        <taxon>Mycoplasmatota</taxon>
        <taxon>Mollicutes</taxon>
        <taxon>Acholeplasmatales</taxon>
        <taxon>Acholeplasmataceae</taxon>
        <taxon>Candidatus Phytoplasma</taxon>
        <taxon>16SrIII (X-disease group)</taxon>
    </lineage>
</organism>
<evidence type="ECO:0000256" key="1">
    <source>
        <dbReference type="ARBA" id="ARBA00004496"/>
    </source>
</evidence>
<evidence type="ECO:0000313" key="15">
    <source>
        <dbReference type="EMBL" id="KOR75746.1"/>
    </source>
</evidence>
<keyword evidence="4" id="KW-0547">Nucleotide-binding</keyword>
<dbReference type="SMART" id="SM00382">
    <property type="entry name" value="AAA"/>
    <property type="match status" value="1"/>
</dbReference>
<dbReference type="GO" id="GO:0008312">
    <property type="term" value="F:7S RNA binding"/>
    <property type="evidence" value="ECO:0007669"/>
    <property type="project" value="InterPro"/>
</dbReference>
<dbReference type="SUPFAM" id="SSF52540">
    <property type="entry name" value="P-loop containing nucleoside triphosphate hydrolases"/>
    <property type="match status" value="1"/>
</dbReference>
<dbReference type="OrthoDB" id="9804720at2"/>
<dbReference type="Pfam" id="PF02881">
    <property type="entry name" value="SRP54_N"/>
    <property type="match status" value="1"/>
</dbReference>
<keyword evidence="9" id="KW-0687">Ribonucleoprotein</keyword>
<dbReference type="AlphaFoldDB" id="A0A0M1N0R8"/>
<keyword evidence="8" id="KW-0733">Signal recognition particle</keyword>
<dbReference type="InterPro" id="IPR003593">
    <property type="entry name" value="AAA+_ATPase"/>
</dbReference>
<evidence type="ECO:0000256" key="11">
    <source>
        <dbReference type="ARBA" id="ARBA00048027"/>
    </source>
</evidence>
<evidence type="ECO:0000256" key="3">
    <source>
        <dbReference type="ARBA" id="ARBA00022490"/>
    </source>
</evidence>
<dbReference type="SMART" id="SM00962">
    <property type="entry name" value="SRP54"/>
    <property type="match status" value="1"/>
</dbReference>
<evidence type="ECO:0000259" key="13">
    <source>
        <dbReference type="SMART" id="SM00962"/>
    </source>
</evidence>
<feature type="domain" description="SRP54-type proteins GTP-binding" evidence="13">
    <location>
        <begin position="97"/>
        <end position="295"/>
    </location>
</feature>
<dbReference type="PATRIC" id="fig|479893.3.peg.87"/>
<dbReference type="InterPro" id="IPR042101">
    <property type="entry name" value="SRP54_N_sf"/>
</dbReference>
<dbReference type="SUPFAM" id="SSF47364">
    <property type="entry name" value="Domain of the SRP/SRP receptor G-proteins"/>
    <property type="match status" value="1"/>
</dbReference>
<evidence type="ECO:0000256" key="10">
    <source>
        <dbReference type="ARBA" id="ARBA00035672"/>
    </source>
</evidence>
<dbReference type="InterPro" id="IPR004125">
    <property type="entry name" value="Signal_recog_particle_SRP54_M"/>
</dbReference>
<reference evidence="16" key="1">
    <citation type="submission" date="2015-05" db="EMBL/GenBank/DDBJ databases">
        <title>Draft genome sequence of 'Candidatus Phytoplasma Pruni' strain CX, a plant pathogenic bacterium.</title>
        <authorList>
            <person name="Lee I.-M."/>
            <person name="Bottner-Parker K.D."/>
            <person name="Shao J."/>
            <person name="Gundersen-Rindal D.E."/>
            <person name="Zhao Y."/>
            <person name="Davis R.E."/>
        </authorList>
    </citation>
    <scope>NUCLEOTIDE SEQUENCE [LARGE SCALE GENOMIC DNA]</scope>
    <source>
        <strain evidence="16">CX</strain>
    </source>
</reference>
<feature type="domain" description="Signal recognition particle SRP54 helical bundle" evidence="14">
    <location>
        <begin position="1"/>
        <end position="85"/>
    </location>
</feature>
<keyword evidence="5" id="KW-0378">Hydrolase</keyword>
<dbReference type="GO" id="GO:0003924">
    <property type="term" value="F:GTPase activity"/>
    <property type="evidence" value="ECO:0007669"/>
    <property type="project" value="InterPro"/>
</dbReference>
<dbReference type="RefSeq" id="WP_053521291.1">
    <property type="nucleotide sequence ID" value="NZ_LHCF01000001.1"/>
</dbReference>
<evidence type="ECO:0000256" key="6">
    <source>
        <dbReference type="ARBA" id="ARBA00022884"/>
    </source>
</evidence>
<dbReference type="STRING" id="479893.CPX_001308"/>
<evidence type="ECO:0000256" key="7">
    <source>
        <dbReference type="ARBA" id="ARBA00023134"/>
    </source>
</evidence>
<dbReference type="InterPro" id="IPR022941">
    <property type="entry name" value="SRP54"/>
</dbReference>
<dbReference type="InterPro" id="IPR036891">
    <property type="entry name" value="Signal_recog_part_SRP54_M_sf"/>
</dbReference>
<evidence type="ECO:0000256" key="4">
    <source>
        <dbReference type="ARBA" id="ARBA00022741"/>
    </source>
</evidence>
<comment type="subcellular location">
    <subcellularLocation>
        <location evidence="1">Cytoplasm</location>
    </subcellularLocation>
</comment>
<keyword evidence="3" id="KW-0963">Cytoplasm</keyword>
<evidence type="ECO:0000259" key="12">
    <source>
        <dbReference type="SMART" id="SM00382"/>
    </source>
</evidence>
<dbReference type="EC" id="3.6.5.4" evidence="10"/>
<comment type="catalytic activity">
    <reaction evidence="11">
        <text>GTP + H2O = GDP + phosphate + H(+)</text>
        <dbReference type="Rhea" id="RHEA:19669"/>
        <dbReference type="ChEBI" id="CHEBI:15377"/>
        <dbReference type="ChEBI" id="CHEBI:15378"/>
        <dbReference type="ChEBI" id="CHEBI:37565"/>
        <dbReference type="ChEBI" id="CHEBI:43474"/>
        <dbReference type="ChEBI" id="CHEBI:58189"/>
        <dbReference type="EC" id="3.6.5.4"/>
    </reaction>
</comment>
<dbReference type="Gene3D" id="1.10.260.30">
    <property type="entry name" value="Signal recognition particle, SRP54 subunit, M-domain"/>
    <property type="match status" value="1"/>
</dbReference>
<dbReference type="InterPro" id="IPR036225">
    <property type="entry name" value="SRP/SRP_N"/>
</dbReference>
<dbReference type="EMBL" id="LHCF01000001">
    <property type="protein sequence ID" value="KOR75746.1"/>
    <property type="molecule type" value="Genomic_DNA"/>
</dbReference>
<proteinExistence type="inferred from homology"/>
<dbReference type="Gene3D" id="1.20.120.140">
    <property type="entry name" value="Signal recognition particle SRP54, nucleotide-binding domain"/>
    <property type="match status" value="1"/>
</dbReference>
<dbReference type="SUPFAM" id="SSF47446">
    <property type="entry name" value="Signal peptide-binding domain"/>
    <property type="match status" value="1"/>
</dbReference>
<dbReference type="GO" id="GO:0006614">
    <property type="term" value="P:SRP-dependent cotranslational protein targeting to membrane"/>
    <property type="evidence" value="ECO:0007669"/>
    <property type="project" value="InterPro"/>
</dbReference>
<dbReference type="GO" id="GO:0005525">
    <property type="term" value="F:GTP binding"/>
    <property type="evidence" value="ECO:0007669"/>
    <property type="project" value="UniProtKB-KW"/>
</dbReference>
<dbReference type="Proteomes" id="UP000037386">
    <property type="component" value="Unassembled WGS sequence"/>
</dbReference>
<dbReference type="GO" id="GO:0048500">
    <property type="term" value="C:signal recognition particle"/>
    <property type="evidence" value="ECO:0007669"/>
    <property type="project" value="InterPro"/>
</dbReference>